<dbReference type="EMBL" id="CM044703">
    <property type="protein sequence ID" value="KAI5671327.1"/>
    <property type="molecule type" value="Genomic_DNA"/>
</dbReference>
<dbReference type="Proteomes" id="UP001060085">
    <property type="component" value="Linkage Group LG03"/>
</dbReference>
<evidence type="ECO:0000313" key="1">
    <source>
        <dbReference type="EMBL" id="KAI5671327.1"/>
    </source>
</evidence>
<sequence length="105" mass="11927">MQDESLKKRIWLGTFETIEGAARAYHETTRLTCRARARNNFPCNLNSPPTSYKLLFGTLIVKLHKCYLTSLHHKISCSSTTTTEHQHQIDAIVPIAAVAENHYNT</sequence>
<reference evidence="2" key="1">
    <citation type="journal article" date="2023" name="Nat. Plants">
        <title>Single-cell RNA sequencing provides a high-resolution roadmap for understanding the multicellular compartmentation of specialized metabolism.</title>
        <authorList>
            <person name="Sun S."/>
            <person name="Shen X."/>
            <person name="Li Y."/>
            <person name="Li Y."/>
            <person name="Wang S."/>
            <person name="Li R."/>
            <person name="Zhang H."/>
            <person name="Shen G."/>
            <person name="Guo B."/>
            <person name="Wei J."/>
            <person name="Xu J."/>
            <person name="St-Pierre B."/>
            <person name="Chen S."/>
            <person name="Sun C."/>
        </authorList>
    </citation>
    <scope>NUCLEOTIDE SEQUENCE [LARGE SCALE GENOMIC DNA]</scope>
</reference>
<comment type="caution">
    <text evidence="1">The sequence shown here is derived from an EMBL/GenBank/DDBJ whole genome shotgun (WGS) entry which is preliminary data.</text>
</comment>
<gene>
    <name evidence="1" type="ORF">M9H77_11691</name>
</gene>
<proteinExistence type="predicted"/>
<organism evidence="1 2">
    <name type="scientific">Catharanthus roseus</name>
    <name type="common">Madagascar periwinkle</name>
    <name type="synonym">Vinca rosea</name>
    <dbReference type="NCBI Taxonomy" id="4058"/>
    <lineage>
        <taxon>Eukaryota</taxon>
        <taxon>Viridiplantae</taxon>
        <taxon>Streptophyta</taxon>
        <taxon>Embryophyta</taxon>
        <taxon>Tracheophyta</taxon>
        <taxon>Spermatophyta</taxon>
        <taxon>Magnoliopsida</taxon>
        <taxon>eudicotyledons</taxon>
        <taxon>Gunneridae</taxon>
        <taxon>Pentapetalae</taxon>
        <taxon>asterids</taxon>
        <taxon>lamiids</taxon>
        <taxon>Gentianales</taxon>
        <taxon>Apocynaceae</taxon>
        <taxon>Rauvolfioideae</taxon>
        <taxon>Vinceae</taxon>
        <taxon>Catharanthinae</taxon>
        <taxon>Catharanthus</taxon>
    </lineage>
</organism>
<accession>A0ACC0BFC8</accession>
<name>A0ACC0BFC8_CATRO</name>
<protein>
    <submittedName>
        <fullName evidence="1">Uncharacterized protein</fullName>
    </submittedName>
</protein>
<keyword evidence="2" id="KW-1185">Reference proteome</keyword>
<evidence type="ECO:0000313" key="2">
    <source>
        <dbReference type="Proteomes" id="UP001060085"/>
    </source>
</evidence>